<feature type="domain" description="Formyl transferase N-terminal" evidence="2">
    <location>
        <begin position="39"/>
        <end position="140"/>
    </location>
</feature>
<dbReference type="SUPFAM" id="SSF53328">
    <property type="entry name" value="Formyltransferase"/>
    <property type="match status" value="1"/>
</dbReference>
<dbReference type="GO" id="GO:0004479">
    <property type="term" value="F:methionyl-tRNA formyltransferase activity"/>
    <property type="evidence" value="ECO:0007669"/>
    <property type="project" value="TreeGrafter"/>
</dbReference>
<dbReference type="EMBL" id="JAKWBI020000242">
    <property type="protein sequence ID" value="KAJ2898150.1"/>
    <property type="molecule type" value="Genomic_DNA"/>
</dbReference>
<comment type="caution">
    <text evidence="3">The sequence shown here is derived from an EMBL/GenBank/DDBJ whole genome shotgun (WGS) entry which is preliminary data.</text>
</comment>
<reference evidence="3" key="1">
    <citation type="submission" date="2022-07" db="EMBL/GenBank/DDBJ databases">
        <title>Draft genome sequence of Zalerion maritima ATCC 34329, a (micro)plastics degrading marine fungus.</title>
        <authorList>
            <person name="Paco A."/>
            <person name="Goncalves M.F.M."/>
            <person name="Rocha-Santos T.A.P."/>
            <person name="Alves A."/>
        </authorList>
    </citation>
    <scope>NUCLEOTIDE SEQUENCE</scope>
    <source>
        <strain evidence="3">ATCC 34329</strain>
    </source>
</reference>
<organism evidence="3 4">
    <name type="scientific">Zalerion maritima</name>
    <dbReference type="NCBI Taxonomy" id="339359"/>
    <lineage>
        <taxon>Eukaryota</taxon>
        <taxon>Fungi</taxon>
        <taxon>Dikarya</taxon>
        <taxon>Ascomycota</taxon>
        <taxon>Pezizomycotina</taxon>
        <taxon>Sordariomycetes</taxon>
        <taxon>Lulworthiomycetidae</taxon>
        <taxon>Lulworthiales</taxon>
        <taxon>Lulworthiaceae</taxon>
        <taxon>Zalerion</taxon>
    </lineage>
</organism>
<evidence type="ECO:0000256" key="1">
    <source>
        <dbReference type="SAM" id="MobiDB-lite"/>
    </source>
</evidence>
<dbReference type="InterPro" id="IPR002376">
    <property type="entry name" value="Formyl_transf_N"/>
</dbReference>
<dbReference type="PANTHER" id="PTHR11138">
    <property type="entry name" value="METHIONYL-TRNA FORMYLTRANSFERASE"/>
    <property type="match status" value="1"/>
</dbReference>
<dbReference type="GO" id="GO:0005739">
    <property type="term" value="C:mitochondrion"/>
    <property type="evidence" value="ECO:0007669"/>
    <property type="project" value="TreeGrafter"/>
</dbReference>
<evidence type="ECO:0000313" key="4">
    <source>
        <dbReference type="Proteomes" id="UP001201980"/>
    </source>
</evidence>
<evidence type="ECO:0000259" key="2">
    <source>
        <dbReference type="Pfam" id="PF00551"/>
    </source>
</evidence>
<feature type="compositionally biased region" description="Basic residues" evidence="1">
    <location>
        <begin position="819"/>
        <end position="841"/>
    </location>
</feature>
<dbReference type="Gene3D" id="3.40.50.12230">
    <property type="match status" value="1"/>
</dbReference>
<sequence>MNTIREVEAQKLATDLGLPLHTLDTFRGWEMPKPDEGDINLIIAVSFGLWIPSRLLNQSKYGGLNVHPSLLPDLRGAAPIHHTILHGLEHTGVTLQTLSTVGFDQGVRLLQLPESPGLPVPKDATVESLIQLVSPLGADMLVKGLEQGLHVPPYENSGWWKLPRRPPQPSKKQRKLAEFIQIVQADIAGRIGKWDPIAPYRLAPKITKDDQRIVWTKSWTAEQLLRQYRACGSLWTRVVPQGEERAPFVHPLFRRTLIRAFVGTLNGTGENIPESVVRKQMKDRKFIEEAVNRGRQRKKKHMKMWKKSIDKDLKGLEASRETPMTSQEKKEEEYKMWLAECIEYYTPKVALRDSELFDYPEALIPYSEQDLMENKRERVVAFFETALRVLQHFLRMKECQNSYTRVIFSEPEPLSPMESRAVRKRFVGRDIGIQGVDPSVSTNPEDMDKIKAESRLGPIGLREPMKWIHWADPIQKGRNQRDMGGRRNKETKIERRQRKAAGIEKPDGLDDIQVKASSWGQVWLEDDYPLMDPAARPDMSEKDAEGFGDFKPEMGKGNVLIPDTSSSGGVFRIRLLKAQGMNWEPAAKVLDPYLIYLDRTKVKKHPANFVKLYEGVALFSNSQKLDTLRMEQFDPTGRFRKAIGVREDFLSANPNAKPREDDNDDDGTVVDFDQMIAGLPRDARLNVDKKKLNWGRGSPLYGKEYSDRSGRSTFSPDASWEGRGRVSVRRMREGEKPAAFYESASNMRERVGKTLWRLDLSGKGGEENDGQREEEDGVVYAVSSLRGELAGDMNKEKQSTVVGVDGTKRWWLRPEQKKAMKKRVYGKNKERNKRRRLGLED</sequence>
<evidence type="ECO:0000313" key="3">
    <source>
        <dbReference type="EMBL" id="KAJ2898150.1"/>
    </source>
</evidence>
<dbReference type="PANTHER" id="PTHR11138:SF5">
    <property type="entry name" value="METHIONYL-TRNA FORMYLTRANSFERASE, MITOCHONDRIAL"/>
    <property type="match status" value="1"/>
</dbReference>
<name>A0AAD5WPR9_9PEZI</name>
<gene>
    <name evidence="3" type="ORF">MKZ38_004150</name>
</gene>
<proteinExistence type="predicted"/>
<dbReference type="Proteomes" id="UP001201980">
    <property type="component" value="Unassembled WGS sequence"/>
</dbReference>
<feature type="compositionally biased region" description="Basic and acidic residues" evidence="1">
    <location>
        <begin position="479"/>
        <end position="494"/>
    </location>
</feature>
<feature type="region of interest" description="Disordered" evidence="1">
    <location>
        <begin position="814"/>
        <end position="841"/>
    </location>
</feature>
<keyword evidence="4" id="KW-1185">Reference proteome</keyword>
<protein>
    <submittedName>
        <fullName evidence="3">Methionyl-tRNA formyltransferase-like protein</fullName>
    </submittedName>
</protein>
<accession>A0AAD5WPR9</accession>
<dbReference type="AlphaFoldDB" id="A0AAD5WPR9"/>
<dbReference type="InterPro" id="IPR036477">
    <property type="entry name" value="Formyl_transf_N_sf"/>
</dbReference>
<feature type="region of interest" description="Disordered" evidence="1">
    <location>
        <begin position="477"/>
        <end position="500"/>
    </location>
</feature>
<dbReference type="Pfam" id="PF00551">
    <property type="entry name" value="Formyl_trans_N"/>
    <property type="match status" value="1"/>
</dbReference>